<dbReference type="EMBL" id="JAPHEH010000001">
    <property type="protein sequence ID" value="MDG4475121.1"/>
    <property type="molecule type" value="Genomic_DNA"/>
</dbReference>
<dbReference type="Proteomes" id="UP001154240">
    <property type="component" value="Unassembled WGS sequence"/>
</dbReference>
<reference evidence="2" key="1">
    <citation type="journal article" date="2022" name="bioRxiv">
        <title>Thiovibrio frasassiensisgen. nov., sp. nov., an autotrophic, elemental sulfur disproportionating bacterium isolated from sulfidic karst sediment, and proposal of Thiovibrionaceae fam. nov.</title>
        <authorList>
            <person name="Aronson H."/>
            <person name="Thomas C."/>
            <person name="Bhattacharyya M."/>
            <person name="Eckstein S."/>
            <person name="Jensen S."/>
            <person name="Barco R."/>
            <person name="Macalady J."/>
            <person name="Amend J."/>
        </authorList>
    </citation>
    <scope>NUCLEOTIDE SEQUENCE</scope>
    <source>
        <strain evidence="2">RS19-109</strain>
    </source>
</reference>
<feature type="region of interest" description="Disordered" evidence="1">
    <location>
        <begin position="40"/>
        <end position="63"/>
    </location>
</feature>
<evidence type="ECO:0000256" key="1">
    <source>
        <dbReference type="SAM" id="MobiDB-lite"/>
    </source>
</evidence>
<organism evidence="2 3">
    <name type="scientific">Thiovibrio frasassiensis</name>
    <dbReference type="NCBI Taxonomy" id="2984131"/>
    <lineage>
        <taxon>Bacteria</taxon>
        <taxon>Pseudomonadati</taxon>
        <taxon>Thermodesulfobacteriota</taxon>
        <taxon>Desulfobulbia</taxon>
        <taxon>Desulfobulbales</taxon>
        <taxon>Thiovibrionaceae</taxon>
        <taxon>Thiovibrio</taxon>
    </lineage>
</organism>
<accession>A0A9X4MF26</accession>
<dbReference type="RefSeq" id="WP_307632097.1">
    <property type="nucleotide sequence ID" value="NZ_JAPHEH010000001.1"/>
</dbReference>
<evidence type="ECO:0000313" key="3">
    <source>
        <dbReference type="Proteomes" id="UP001154240"/>
    </source>
</evidence>
<proteinExistence type="predicted"/>
<keyword evidence="3" id="KW-1185">Reference proteome</keyword>
<dbReference type="AlphaFoldDB" id="A0A9X4MF26"/>
<sequence length="63" mass="6704">MWQNIIISCIIVACAFFLGRRIFRQLTGKQSGCSSGCKGCNDPAAGSDSCTKAKADFPKKTDG</sequence>
<gene>
    <name evidence="2" type="ORF">OLX77_02975</name>
</gene>
<name>A0A9X4MF26_9BACT</name>
<protein>
    <submittedName>
        <fullName evidence="2">FeoB-associated Cys-rich membrane protein</fullName>
    </submittedName>
</protein>
<evidence type="ECO:0000313" key="2">
    <source>
        <dbReference type="EMBL" id="MDG4475121.1"/>
    </source>
</evidence>
<dbReference type="Pfam" id="PF12669">
    <property type="entry name" value="FeoB_associated"/>
    <property type="match status" value="1"/>
</dbReference>
<comment type="caution">
    <text evidence="2">The sequence shown here is derived from an EMBL/GenBank/DDBJ whole genome shotgun (WGS) entry which is preliminary data.</text>
</comment>
<feature type="compositionally biased region" description="Basic and acidic residues" evidence="1">
    <location>
        <begin position="51"/>
        <end position="63"/>
    </location>
</feature>
<reference evidence="2" key="2">
    <citation type="submission" date="2022-10" db="EMBL/GenBank/DDBJ databases">
        <authorList>
            <person name="Aronson H.S."/>
        </authorList>
    </citation>
    <scope>NUCLEOTIDE SEQUENCE</scope>
    <source>
        <strain evidence="2">RS19-109</strain>
    </source>
</reference>